<dbReference type="Pfam" id="PF08386">
    <property type="entry name" value="Abhydrolase_4"/>
    <property type="match status" value="1"/>
</dbReference>
<keyword evidence="3 8" id="KW-0378">Hydrolase</keyword>
<gene>
    <name evidence="8" type="ORF">GCM10010468_06840</name>
</gene>
<dbReference type="EMBL" id="BAAAUV010000002">
    <property type="protein sequence ID" value="GAA3196300.1"/>
    <property type="molecule type" value="Genomic_DNA"/>
</dbReference>
<evidence type="ECO:0000256" key="5">
    <source>
        <dbReference type="SAM" id="SignalP"/>
    </source>
</evidence>
<organism evidence="8 9">
    <name type="scientific">Actinocorallia longicatena</name>
    <dbReference type="NCBI Taxonomy" id="111803"/>
    <lineage>
        <taxon>Bacteria</taxon>
        <taxon>Bacillati</taxon>
        <taxon>Actinomycetota</taxon>
        <taxon>Actinomycetes</taxon>
        <taxon>Streptosporangiales</taxon>
        <taxon>Thermomonosporaceae</taxon>
        <taxon>Actinocorallia</taxon>
    </lineage>
</organism>
<accession>A0ABP6Q132</accession>
<feature type="region of interest" description="Disordered" evidence="4">
    <location>
        <begin position="497"/>
        <end position="527"/>
    </location>
</feature>
<dbReference type="GO" id="GO:0016787">
    <property type="term" value="F:hydrolase activity"/>
    <property type="evidence" value="ECO:0007669"/>
    <property type="project" value="UniProtKB-KW"/>
</dbReference>
<evidence type="ECO:0000256" key="4">
    <source>
        <dbReference type="SAM" id="MobiDB-lite"/>
    </source>
</evidence>
<reference evidence="9" key="1">
    <citation type="journal article" date="2019" name="Int. J. Syst. Evol. Microbiol.">
        <title>The Global Catalogue of Microorganisms (GCM) 10K type strain sequencing project: providing services to taxonomists for standard genome sequencing and annotation.</title>
        <authorList>
            <consortium name="The Broad Institute Genomics Platform"/>
            <consortium name="The Broad Institute Genome Sequencing Center for Infectious Disease"/>
            <person name="Wu L."/>
            <person name="Ma J."/>
        </authorList>
    </citation>
    <scope>NUCLEOTIDE SEQUENCE [LARGE SCALE GENOMIC DNA]</scope>
    <source>
        <strain evidence="9">JCM 9377</strain>
    </source>
</reference>
<evidence type="ECO:0000259" key="7">
    <source>
        <dbReference type="Pfam" id="PF08386"/>
    </source>
</evidence>
<proteinExistence type="inferred from homology"/>
<evidence type="ECO:0000256" key="2">
    <source>
        <dbReference type="ARBA" id="ARBA00022729"/>
    </source>
</evidence>
<dbReference type="PANTHER" id="PTHR43248">
    <property type="entry name" value="2-SUCCINYL-6-HYDROXY-2,4-CYCLOHEXADIENE-1-CARBOXYLATE SYNTHASE"/>
    <property type="match status" value="1"/>
</dbReference>
<evidence type="ECO:0000256" key="1">
    <source>
        <dbReference type="ARBA" id="ARBA00010088"/>
    </source>
</evidence>
<feature type="domain" description="AB hydrolase-1" evidence="6">
    <location>
        <begin position="94"/>
        <end position="262"/>
    </location>
</feature>
<feature type="signal peptide" evidence="5">
    <location>
        <begin position="1"/>
        <end position="25"/>
    </location>
</feature>
<sequence>MKKLVVLTAVAGLGLTALSPAAAQAQSKPASIKWHACAAGTGLPDYKAAFPTLAKVTLQCATIKVPVDFRHPRGKKLTLALSRLKHTGKGKARHMLVNPGGPGGTGTDFAIAVAGRASAKLMAKYDIVGFDPRGTGGSGALSCDSHYFDPVRPDYNPKTKADIRFWLSKSKAYAKACGKKYGKLLNHIKTVDNVHDMDAIRGRLGDRKLDFYGASYGTYLGAVYASLFPRKVGRFTLDSNVDPRGVWYDANLEQDKAFDRNLNILWGWIAKHDADFHLGTSQKAVKDLYYKTRTELITKPVDVKIDGEQVKVGPDELDDTWLGAGYRASSIRWTDLARALAARSKGDDTGIATTFLTYGASSEDGYPVYTGTQCTDVQWPTSWKKWQADNTRLAKKYPFETWNNAWYNAPCLYWPAKAGRPVKITAKRGLPKILLFQATLDAATPFAGGPQLQKQLNAKLIIEDGGLTHGIVQRGNAPIDAAFEAFMLTGKLPKKRTTHVPSLGEPAVAPAATARTQGTTPGDLLLK</sequence>
<protein>
    <submittedName>
        <fullName evidence="8">Alpha/beta hydrolase</fullName>
    </submittedName>
</protein>
<keyword evidence="9" id="KW-1185">Reference proteome</keyword>
<name>A0ABP6Q132_9ACTN</name>
<dbReference type="Gene3D" id="3.40.50.1820">
    <property type="entry name" value="alpha/beta hydrolase"/>
    <property type="match status" value="1"/>
</dbReference>
<dbReference type="RefSeq" id="WP_344821994.1">
    <property type="nucleotide sequence ID" value="NZ_BAAAUV010000002.1"/>
</dbReference>
<feature type="domain" description="Peptidase S33 tripeptidyl aminopeptidase-like C-terminal" evidence="7">
    <location>
        <begin position="399"/>
        <end position="497"/>
    </location>
</feature>
<dbReference type="InterPro" id="IPR051601">
    <property type="entry name" value="Serine_prot/Carboxylest_S33"/>
</dbReference>
<evidence type="ECO:0000313" key="9">
    <source>
        <dbReference type="Proteomes" id="UP001501237"/>
    </source>
</evidence>
<comment type="similarity">
    <text evidence="1">Belongs to the peptidase S33 family.</text>
</comment>
<dbReference type="InterPro" id="IPR029058">
    <property type="entry name" value="AB_hydrolase_fold"/>
</dbReference>
<comment type="caution">
    <text evidence="8">The sequence shown here is derived from an EMBL/GenBank/DDBJ whole genome shotgun (WGS) entry which is preliminary data.</text>
</comment>
<dbReference type="PANTHER" id="PTHR43248:SF29">
    <property type="entry name" value="TRIPEPTIDYL AMINOPEPTIDASE"/>
    <property type="match status" value="1"/>
</dbReference>
<dbReference type="InterPro" id="IPR013595">
    <property type="entry name" value="Pept_S33_TAP-like_C"/>
</dbReference>
<dbReference type="Pfam" id="PF00561">
    <property type="entry name" value="Abhydrolase_1"/>
    <property type="match status" value="1"/>
</dbReference>
<evidence type="ECO:0000259" key="6">
    <source>
        <dbReference type="Pfam" id="PF00561"/>
    </source>
</evidence>
<dbReference type="SUPFAM" id="SSF53474">
    <property type="entry name" value="alpha/beta-Hydrolases"/>
    <property type="match status" value="1"/>
</dbReference>
<evidence type="ECO:0000313" key="8">
    <source>
        <dbReference type="EMBL" id="GAA3196300.1"/>
    </source>
</evidence>
<dbReference type="InterPro" id="IPR000073">
    <property type="entry name" value="AB_hydrolase_1"/>
</dbReference>
<feature type="chain" id="PRO_5047161503" evidence="5">
    <location>
        <begin position="26"/>
        <end position="527"/>
    </location>
</feature>
<keyword evidence="2 5" id="KW-0732">Signal</keyword>
<dbReference type="Proteomes" id="UP001501237">
    <property type="component" value="Unassembled WGS sequence"/>
</dbReference>
<evidence type="ECO:0000256" key="3">
    <source>
        <dbReference type="ARBA" id="ARBA00022801"/>
    </source>
</evidence>